<dbReference type="InterPro" id="IPR043128">
    <property type="entry name" value="Rev_trsase/Diguanyl_cyclase"/>
</dbReference>
<dbReference type="CDD" id="cd01650">
    <property type="entry name" value="RT_nLTR_like"/>
    <property type="match status" value="1"/>
</dbReference>
<keyword evidence="2" id="KW-0695">RNA-directed DNA polymerase</keyword>
<dbReference type="SUPFAM" id="SSF56672">
    <property type="entry name" value="DNA/RNA polymerases"/>
    <property type="match status" value="1"/>
</dbReference>
<feature type="domain" description="Reverse transcriptase" evidence="1">
    <location>
        <begin position="448"/>
        <end position="720"/>
    </location>
</feature>
<dbReference type="SUPFAM" id="SSF56219">
    <property type="entry name" value="DNase I-like"/>
    <property type="match status" value="1"/>
</dbReference>
<dbReference type="Gene3D" id="3.30.70.270">
    <property type="match status" value="1"/>
</dbReference>
<evidence type="ECO:0000259" key="1">
    <source>
        <dbReference type="PROSITE" id="PS50878"/>
    </source>
</evidence>
<accession>A0A146L0I6</accession>
<dbReference type="AlphaFoldDB" id="A0A146L0I6"/>
<sequence length="1030" mass="116852">NRFPGYRLLWSPAVRVSRFGRASGGLLVGIHAGTVGHFCSFHELNGINVVQFRGDPSLVLVPIYLREAAWNEEFEKLEHMLVMNSDLNFLVAGDTNARIGLGQEFGSDLEELMDPNMVKRNSKDSVINGRGRKLLDLCDNVGLVVLNGRAPGDLLGEFTCLSPRGCSVIDLLCIQLSTLDIVSEFTVNPVPYSDHLPLTFLLAGPRVSMEVGTWFPAALKWTPKDESNYKRKVQERLSAIGGGRFSTQESIKSLIRACASQQTLGESSLSTGLGMKNNKPWFTFECLRLRQRVFRLLRLHQKTNSNLVLAKCKETDREYKRLCADRKRSYRGEVAMRFVAVRDGKQFWRLVGEFKIRQSSPTGGIGMSEWVSYFSGLFSPPIRSPTMSYAPPLIEDAALDADFTLVELRRYLSTVKNNKAPGEDRIPFEFYVNAPDDLLVEMVGNFNSLFNGGDLPDSFRRALVFPIYKKGDKSDPSNFRGISCLDSDAKLYSGMLAVRLADWTEANDILYEGQAGFRRGYSTHDNLFTLTNIVQLRFAQKKRTYCFFIDMRAAFDSIQRHALIFKLHSMGVSSKWVAAVERLYSGTEARVWVANHVSGYFGTHSGVKQGCPLSPTLFALFVNDLSEIVGGGVQIASTQINALLYADDIALIADTPGILQQMIDRLSEYVKVWGLEINLTKSQIIVFRPHWGRPTASERWKLDDQCIDVVDSYRYLGIVLSHNLQLKRHFMEKSRAARAGINSIWHGLFSAADVPTEVKFRVFDAVTLATVCYGAQFWGYSAYEELEKVKRFFLKKLFRLPMNAPNYIVYNETKQGTILLTSLKLNADYLLRVLRQPEGRFTRATALEVIRRGIGWAEEWRKMFRLYLDEPPVDPFDPSVFGVVAKTVLDGQRMSFRNGISEKANSAQYHLLYRHLNLEVDYVSTLTQYEAMVVMKCRGELLRLNCQPWIPDRVHLCALCNLRADETLQHFLAECPILGYVRSRCLGRVTLSREELLTVLNGPNWGGLCSYFREAWRYREFLIAEFNYNT</sequence>
<dbReference type="PANTHER" id="PTHR47027:SF30">
    <property type="entry name" value="THAP-TYPE DOMAIN-CONTAINING PROTEIN"/>
    <property type="match status" value="1"/>
</dbReference>
<dbReference type="Pfam" id="PF00078">
    <property type="entry name" value="RVT_1"/>
    <property type="match status" value="1"/>
</dbReference>
<name>A0A146L0I6_LYGHE</name>
<organism evidence="2">
    <name type="scientific">Lygus hesperus</name>
    <name type="common">Western plant bug</name>
    <dbReference type="NCBI Taxonomy" id="30085"/>
    <lineage>
        <taxon>Eukaryota</taxon>
        <taxon>Metazoa</taxon>
        <taxon>Ecdysozoa</taxon>
        <taxon>Arthropoda</taxon>
        <taxon>Hexapoda</taxon>
        <taxon>Insecta</taxon>
        <taxon>Pterygota</taxon>
        <taxon>Neoptera</taxon>
        <taxon>Paraneoptera</taxon>
        <taxon>Hemiptera</taxon>
        <taxon>Heteroptera</taxon>
        <taxon>Panheteroptera</taxon>
        <taxon>Cimicomorpha</taxon>
        <taxon>Miridae</taxon>
        <taxon>Mirini</taxon>
        <taxon>Lygus</taxon>
    </lineage>
</organism>
<reference evidence="2" key="1">
    <citation type="journal article" date="2016" name="Gigascience">
        <title>De novo construction of an expanded transcriptome assembly for the western tarnished plant bug, Lygus hesperus.</title>
        <authorList>
            <person name="Tassone E.E."/>
            <person name="Geib S.M."/>
            <person name="Hall B."/>
            <person name="Fabrick J.A."/>
            <person name="Brent C.S."/>
            <person name="Hull J.J."/>
        </authorList>
    </citation>
    <scope>NUCLEOTIDE SEQUENCE</scope>
</reference>
<feature type="non-terminal residue" evidence="2">
    <location>
        <position position="1"/>
    </location>
</feature>
<dbReference type="PANTHER" id="PTHR47027">
    <property type="entry name" value="REVERSE TRANSCRIPTASE DOMAIN-CONTAINING PROTEIN"/>
    <property type="match status" value="1"/>
</dbReference>
<dbReference type="PROSITE" id="PS50878">
    <property type="entry name" value="RT_POL"/>
    <property type="match status" value="1"/>
</dbReference>
<proteinExistence type="predicted"/>
<evidence type="ECO:0000313" key="2">
    <source>
        <dbReference type="EMBL" id="JAQ00767.1"/>
    </source>
</evidence>
<dbReference type="Gene3D" id="3.60.10.10">
    <property type="entry name" value="Endonuclease/exonuclease/phosphatase"/>
    <property type="match status" value="1"/>
</dbReference>
<dbReference type="EMBL" id="GDHC01017862">
    <property type="protein sequence ID" value="JAQ00767.1"/>
    <property type="molecule type" value="Transcribed_RNA"/>
</dbReference>
<protein>
    <submittedName>
        <fullName evidence="2">RNA-directed DNA polymerase from mobile element jockey</fullName>
    </submittedName>
</protein>
<dbReference type="GO" id="GO:0003964">
    <property type="term" value="F:RNA-directed DNA polymerase activity"/>
    <property type="evidence" value="ECO:0007669"/>
    <property type="project" value="UniProtKB-KW"/>
</dbReference>
<keyword evidence="2" id="KW-0548">Nucleotidyltransferase</keyword>
<dbReference type="InterPro" id="IPR000477">
    <property type="entry name" value="RT_dom"/>
</dbReference>
<keyword evidence="2" id="KW-0808">Transferase</keyword>
<dbReference type="InterPro" id="IPR043502">
    <property type="entry name" value="DNA/RNA_pol_sf"/>
</dbReference>
<gene>
    <name evidence="2" type="primary">pol_292</name>
    <name evidence="2" type="ORF">g.74160</name>
</gene>
<dbReference type="InterPro" id="IPR036691">
    <property type="entry name" value="Endo/exonu/phosph_ase_sf"/>
</dbReference>